<dbReference type="AlphaFoldDB" id="A0AAU0MJQ0"/>
<accession>A0AAU0MJQ0</accession>
<evidence type="ECO:0000313" key="3">
    <source>
        <dbReference type="Proteomes" id="UP001329313"/>
    </source>
</evidence>
<evidence type="ECO:0000313" key="2">
    <source>
        <dbReference type="EMBL" id="WOQ70390.1"/>
    </source>
</evidence>
<proteinExistence type="predicted"/>
<keyword evidence="3" id="KW-1185">Reference proteome</keyword>
<protein>
    <submittedName>
        <fullName evidence="2">Uncharacterized protein</fullName>
    </submittedName>
</protein>
<gene>
    <name evidence="2" type="ORF">RYJ27_04060</name>
</gene>
<keyword evidence="1" id="KW-1133">Transmembrane helix</keyword>
<reference evidence="2 3" key="1">
    <citation type="submission" date="2023-10" db="EMBL/GenBank/DDBJ databases">
        <title>Y20.</title>
        <authorList>
            <person name="Zhang G."/>
            <person name="Ding Y."/>
        </authorList>
    </citation>
    <scope>NUCLEOTIDE SEQUENCE [LARGE SCALE GENOMIC DNA]</scope>
    <source>
        <strain evidence="2 3">Y20</strain>
    </source>
</reference>
<dbReference type="Proteomes" id="UP001329313">
    <property type="component" value="Chromosome"/>
</dbReference>
<organism evidence="2 3">
    <name type="scientific">Microbacterium limosum</name>
    <dbReference type="NCBI Taxonomy" id="3079935"/>
    <lineage>
        <taxon>Bacteria</taxon>
        <taxon>Bacillati</taxon>
        <taxon>Actinomycetota</taxon>
        <taxon>Actinomycetes</taxon>
        <taxon>Micrococcales</taxon>
        <taxon>Microbacteriaceae</taxon>
        <taxon>Microbacterium</taxon>
    </lineage>
</organism>
<feature type="transmembrane region" description="Helical" evidence="1">
    <location>
        <begin position="24"/>
        <end position="46"/>
    </location>
</feature>
<name>A0AAU0MJQ0_9MICO</name>
<keyword evidence="1" id="KW-0472">Membrane</keyword>
<dbReference type="RefSeq" id="WP_330171471.1">
    <property type="nucleotide sequence ID" value="NZ_CP137080.1"/>
</dbReference>
<evidence type="ECO:0000256" key="1">
    <source>
        <dbReference type="SAM" id="Phobius"/>
    </source>
</evidence>
<sequence>MSETSPSAVLAPVPHRVRRGRRGLTWATFLLPAFAVAGVLGVAWAAGVGDSCGGPLPGCGNVRNAGNLPATVQSTNLTASDGGNLTSVVAPGERAVLWGAQNEVWVEAEQCLIADGGPFWDARTITDRSAEPAGRWYRVDDWGARLHLFDGVCAERS</sequence>
<dbReference type="KEGG" id="mliy:RYJ27_04060"/>
<keyword evidence="1" id="KW-0812">Transmembrane</keyword>
<dbReference type="EMBL" id="CP137080">
    <property type="protein sequence ID" value="WOQ70390.1"/>
    <property type="molecule type" value="Genomic_DNA"/>
</dbReference>